<feature type="signal peptide" evidence="1">
    <location>
        <begin position="1"/>
        <end position="17"/>
    </location>
</feature>
<proteinExistence type="predicted"/>
<dbReference type="PANTHER" id="PTHR22642:SF2">
    <property type="entry name" value="PROTEIN LONG AFTER FAR-RED 3"/>
    <property type="match status" value="1"/>
</dbReference>
<dbReference type="SUPFAM" id="SSF51556">
    <property type="entry name" value="Metallo-dependent hydrolases"/>
    <property type="match status" value="1"/>
</dbReference>
<keyword evidence="1" id="KW-0732">Signal</keyword>
<dbReference type="OrthoDB" id="3501663at2759"/>
<dbReference type="SUPFAM" id="SSF51338">
    <property type="entry name" value="Composite domain of metallo-dependent hydrolases"/>
    <property type="match status" value="1"/>
</dbReference>
<dbReference type="Gene3D" id="3.20.20.140">
    <property type="entry name" value="Metal-dependent hydrolases"/>
    <property type="match status" value="1"/>
</dbReference>
<dbReference type="AlphaFoldDB" id="A0A2T2NI25"/>
<organism evidence="3 4">
    <name type="scientific">Corynespora cassiicola Philippines</name>
    <dbReference type="NCBI Taxonomy" id="1448308"/>
    <lineage>
        <taxon>Eukaryota</taxon>
        <taxon>Fungi</taxon>
        <taxon>Dikarya</taxon>
        <taxon>Ascomycota</taxon>
        <taxon>Pezizomycotina</taxon>
        <taxon>Dothideomycetes</taxon>
        <taxon>Pleosporomycetidae</taxon>
        <taxon>Pleosporales</taxon>
        <taxon>Corynesporascaceae</taxon>
        <taxon>Corynespora</taxon>
    </lineage>
</organism>
<feature type="chain" id="PRO_5015604609" evidence="1">
    <location>
        <begin position="18"/>
        <end position="592"/>
    </location>
</feature>
<dbReference type="STRING" id="1448308.A0A2T2NI25"/>
<name>A0A2T2NI25_CORCC</name>
<keyword evidence="4" id="KW-1185">Reference proteome</keyword>
<dbReference type="EMBL" id="KZ678137">
    <property type="protein sequence ID" value="PSN64916.1"/>
    <property type="molecule type" value="Genomic_DNA"/>
</dbReference>
<evidence type="ECO:0000313" key="3">
    <source>
        <dbReference type="EMBL" id="PSN64916.1"/>
    </source>
</evidence>
<evidence type="ECO:0000259" key="2">
    <source>
        <dbReference type="Pfam" id="PF07969"/>
    </source>
</evidence>
<dbReference type="InterPro" id="IPR013108">
    <property type="entry name" value="Amidohydro_3"/>
</dbReference>
<sequence>MPSVSTLFWASLPILLAALVYQIGAPSALSLLLKLIPDNIFFKIIRNLFSTTHCYVSVRTLSSSLPHAECFSVSNGKFSRVFIDDTSFELSKAYRTGHVVPGLWDGHGHLLQYGELLDSVDLFGSKSMEEVQERLVQYKTQRPEVGTSEQWLRGIGWDQAHFQGRWPVASDLEIGDTFKDQYVMLDRIDVHCIWVSDKVLALLPSPLPDVPGGEIPAKGVFCDNAMDIVAKFYPRPNRQRQTKFIKEAMWELNKLGIVGMHDAGVFPSELQLYQELANDDDWNVRVNAMIECETRNTFCPKDANKISMPNGKLHVHSVKLFGDGALGSWGSAMIEPYSDKTTSSGSLLVNATTLTQLTHQWASAGFQVNIHAIGDLANRLAIDAFESALKVLCPDSTLHECQKKHRFRIEHAQIIHPDDQQRMAEIGIIPSIQPTHATSDMYYAETRLGKKRTEQEAYRMRSLLPLNPVLGSDFPVEPANVFEGIYAAVTRRSPRTGLDTEGGTEGWYPSETVTFEDALEGFTVNPSYAAFLEGKAGAIEAGAYADWVVLDEPLELMDMESLRKATVRETWVGGKLVYKRAGPDNPPWRSKP</sequence>
<gene>
    <name evidence="3" type="ORF">BS50DRAFT_47067</name>
</gene>
<dbReference type="PANTHER" id="PTHR22642">
    <property type="entry name" value="IMIDAZOLONEPROPIONASE"/>
    <property type="match status" value="1"/>
</dbReference>
<reference evidence="3 4" key="1">
    <citation type="journal article" date="2018" name="Front. Microbiol.">
        <title>Genome-Wide Analysis of Corynespora cassiicola Leaf Fall Disease Putative Effectors.</title>
        <authorList>
            <person name="Lopez D."/>
            <person name="Ribeiro S."/>
            <person name="Label P."/>
            <person name="Fumanal B."/>
            <person name="Venisse J.S."/>
            <person name="Kohler A."/>
            <person name="de Oliveira R.R."/>
            <person name="Labutti K."/>
            <person name="Lipzen A."/>
            <person name="Lail K."/>
            <person name="Bauer D."/>
            <person name="Ohm R.A."/>
            <person name="Barry K.W."/>
            <person name="Spatafora J."/>
            <person name="Grigoriev I.V."/>
            <person name="Martin F.M."/>
            <person name="Pujade-Renaud V."/>
        </authorList>
    </citation>
    <scope>NUCLEOTIDE SEQUENCE [LARGE SCALE GENOMIC DNA]</scope>
    <source>
        <strain evidence="3 4">Philippines</strain>
    </source>
</reference>
<dbReference type="Proteomes" id="UP000240883">
    <property type="component" value="Unassembled WGS sequence"/>
</dbReference>
<dbReference type="Gene3D" id="3.10.310.70">
    <property type="match status" value="1"/>
</dbReference>
<dbReference type="InterPro" id="IPR011059">
    <property type="entry name" value="Metal-dep_hydrolase_composite"/>
</dbReference>
<dbReference type="Gene3D" id="2.30.40.10">
    <property type="entry name" value="Urease, subunit C, domain 1"/>
    <property type="match status" value="1"/>
</dbReference>
<keyword evidence="3" id="KW-0378">Hydrolase</keyword>
<accession>A0A2T2NI25</accession>
<dbReference type="GO" id="GO:0016810">
    <property type="term" value="F:hydrolase activity, acting on carbon-nitrogen (but not peptide) bonds"/>
    <property type="evidence" value="ECO:0007669"/>
    <property type="project" value="InterPro"/>
</dbReference>
<evidence type="ECO:0000256" key="1">
    <source>
        <dbReference type="SAM" id="SignalP"/>
    </source>
</evidence>
<dbReference type="InterPro" id="IPR033932">
    <property type="entry name" value="YtcJ-like"/>
</dbReference>
<dbReference type="CDD" id="cd01300">
    <property type="entry name" value="YtcJ_like"/>
    <property type="match status" value="1"/>
</dbReference>
<evidence type="ECO:0000313" key="4">
    <source>
        <dbReference type="Proteomes" id="UP000240883"/>
    </source>
</evidence>
<feature type="domain" description="Amidohydrolase 3" evidence="2">
    <location>
        <begin position="98"/>
        <end position="578"/>
    </location>
</feature>
<protein>
    <submittedName>
        <fullName evidence="3">Amidohydrolase 3</fullName>
    </submittedName>
</protein>
<dbReference type="Pfam" id="PF07969">
    <property type="entry name" value="Amidohydro_3"/>
    <property type="match status" value="1"/>
</dbReference>
<dbReference type="InterPro" id="IPR032466">
    <property type="entry name" value="Metal_Hydrolase"/>
</dbReference>